<dbReference type="InterPro" id="IPR013328">
    <property type="entry name" value="6PGD_dom2"/>
</dbReference>
<sequence>MEFEKVAIVGAGVMGSGIAQVCAQKGCQVWLYDLSDQVLNKAVEFVSEGLRKDVDKNRLSAADKEAALSRMKVTTSIEEAVIEVDLVIEAVIEDLEIKKDIFQVVDRYAPTGAVIASNTSALPITAMGAVTNRPTQVLGLHFMNPVPLMKGVEVIPGADTSEKIFQAGVQFIKDLGKEPVQAVDYAGFIVTRILDAMLNEAVNCVMDGNDPEEIDKAIKVCTNFSMGPCELIDLVGADTVFNGLQTLQREFGGRFHASPLLKKMVRAGHLGRKAGRGFYNYKG</sequence>
<dbReference type="InterPro" id="IPR022694">
    <property type="entry name" value="3-OHacyl-CoA_DH"/>
</dbReference>
<dbReference type="InterPro" id="IPR006108">
    <property type="entry name" value="3HC_DH_C"/>
</dbReference>
<protein>
    <recommendedName>
        <fullName evidence="4">3-hydroxybutyryl-CoA dehydrogenase</fullName>
    </recommendedName>
</protein>
<dbReference type="EMBL" id="CP121694">
    <property type="protein sequence ID" value="WRO22839.1"/>
    <property type="molecule type" value="Genomic_DNA"/>
</dbReference>
<dbReference type="SUPFAM" id="SSF51735">
    <property type="entry name" value="NAD(P)-binding Rossmann-fold domains"/>
    <property type="match status" value="1"/>
</dbReference>
<feature type="binding site" evidence="6">
    <location>
        <position position="93"/>
    </location>
    <ligand>
        <name>NAD(+)</name>
        <dbReference type="ChEBI" id="CHEBI:57540"/>
    </ligand>
</feature>
<dbReference type="Gene3D" id="1.10.1040.10">
    <property type="entry name" value="N-(1-d-carboxylethyl)-l-norvaline Dehydrogenase, domain 2"/>
    <property type="match status" value="1"/>
</dbReference>
<evidence type="ECO:0000256" key="3">
    <source>
        <dbReference type="ARBA" id="ARBA00023002"/>
    </source>
</evidence>
<dbReference type="InterPro" id="IPR008927">
    <property type="entry name" value="6-PGluconate_DH-like_C_sf"/>
</dbReference>
<dbReference type="PROSITE" id="PS00067">
    <property type="entry name" value="3HCDH"/>
    <property type="match status" value="1"/>
</dbReference>
<dbReference type="PIRSF" id="PIRSF000105">
    <property type="entry name" value="HCDH"/>
    <property type="match status" value="1"/>
</dbReference>
<dbReference type="Proteomes" id="UP001329915">
    <property type="component" value="Chromosome"/>
</dbReference>
<name>A0AAU0UPX5_9FIRM</name>
<feature type="binding site" evidence="6">
    <location>
        <position position="98"/>
    </location>
    <ligand>
        <name>NAD(+)</name>
        <dbReference type="ChEBI" id="CHEBI:57540"/>
    </ligand>
</feature>
<keyword evidence="6" id="KW-0520">NAD</keyword>
<comment type="pathway">
    <text evidence="1">Lipid metabolism; butanoate metabolism.</text>
</comment>
<organism evidence="9 10">
    <name type="scientific">Metallumcola ferriviriculae</name>
    <dbReference type="NCBI Taxonomy" id="3039180"/>
    <lineage>
        <taxon>Bacteria</taxon>
        <taxon>Bacillati</taxon>
        <taxon>Bacillota</taxon>
        <taxon>Clostridia</taxon>
        <taxon>Neomoorellales</taxon>
        <taxon>Desulfitibacteraceae</taxon>
        <taxon>Metallumcola</taxon>
    </lineage>
</organism>
<evidence type="ECO:0000256" key="1">
    <source>
        <dbReference type="ARBA" id="ARBA00005086"/>
    </source>
</evidence>
<dbReference type="PANTHER" id="PTHR48075">
    <property type="entry name" value="3-HYDROXYACYL-COA DEHYDROGENASE FAMILY PROTEIN"/>
    <property type="match status" value="1"/>
</dbReference>
<feature type="binding site" evidence="6">
    <location>
        <begin position="10"/>
        <end position="15"/>
    </location>
    <ligand>
        <name>NAD(+)</name>
        <dbReference type="ChEBI" id="CHEBI:57540"/>
    </ligand>
</feature>
<dbReference type="Pfam" id="PF00725">
    <property type="entry name" value="3HCDH"/>
    <property type="match status" value="1"/>
</dbReference>
<evidence type="ECO:0000256" key="6">
    <source>
        <dbReference type="PIRSR" id="PIRSR000105-2"/>
    </source>
</evidence>
<evidence type="ECO:0000313" key="9">
    <source>
        <dbReference type="EMBL" id="WRO22839.1"/>
    </source>
</evidence>
<feature type="binding site" evidence="6">
    <location>
        <position position="273"/>
    </location>
    <ligand>
        <name>NAD(+)</name>
        <dbReference type="ChEBI" id="CHEBI:57540"/>
    </ligand>
</feature>
<feature type="domain" description="3-hydroxyacyl-CoA dehydrogenase C-terminal" evidence="7">
    <location>
        <begin position="187"/>
        <end position="281"/>
    </location>
</feature>
<dbReference type="SUPFAM" id="SSF48179">
    <property type="entry name" value="6-phosphogluconate dehydrogenase C-terminal domain-like"/>
    <property type="match status" value="1"/>
</dbReference>
<accession>A0AAU0UPX5</accession>
<feature type="binding site" evidence="6">
    <location>
        <position position="33"/>
    </location>
    <ligand>
        <name>NAD(+)</name>
        <dbReference type="ChEBI" id="CHEBI:57540"/>
    </ligand>
</feature>
<evidence type="ECO:0000256" key="4">
    <source>
        <dbReference type="ARBA" id="ARBA00067747"/>
    </source>
</evidence>
<keyword evidence="10" id="KW-1185">Reference proteome</keyword>
<dbReference type="AlphaFoldDB" id="A0AAU0UPX5"/>
<proteinExistence type="inferred from homology"/>
<keyword evidence="3" id="KW-0560">Oxidoreductase</keyword>
<feature type="domain" description="3-hydroxyacyl-CoA dehydrogenase NAD binding" evidence="8">
    <location>
        <begin position="5"/>
        <end position="183"/>
    </location>
</feature>
<dbReference type="Gene3D" id="3.40.50.720">
    <property type="entry name" value="NAD(P)-binding Rossmann-like Domain"/>
    <property type="match status" value="1"/>
</dbReference>
<dbReference type="GO" id="GO:0006635">
    <property type="term" value="P:fatty acid beta-oxidation"/>
    <property type="evidence" value="ECO:0007669"/>
    <property type="project" value="TreeGrafter"/>
</dbReference>
<evidence type="ECO:0000256" key="5">
    <source>
        <dbReference type="PIRSR" id="PIRSR000105-1"/>
    </source>
</evidence>
<dbReference type="InterPro" id="IPR006176">
    <property type="entry name" value="3-OHacyl-CoA_DH_NAD-bd"/>
</dbReference>
<dbReference type="RefSeq" id="WP_366922235.1">
    <property type="nucleotide sequence ID" value="NZ_CP121694.1"/>
</dbReference>
<dbReference type="KEGG" id="dbc:MFMK1_002680"/>
<evidence type="ECO:0000259" key="7">
    <source>
        <dbReference type="Pfam" id="PF00725"/>
    </source>
</evidence>
<dbReference type="GO" id="GO:0008691">
    <property type="term" value="F:3-hydroxybutyryl-CoA dehydrogenase activity"/>
    <property type="evidence" value="ECO:0007669"/>
    <property type="project" value="TreeGrafter"/>
</dbReference>
<feature type="binding site" evidence="6">
    <location>
        <position position="144"/>
    </location>
    <ligand>
        <name>NAD(+)</name>
        <dbReference type="ChEBI" id="CHEBI:57540"/>
    </ligand>
</feature>
<dbReference type="FunFam" id="3.40.50.720:FF:000009">
    <property type="entry name" value="Fatty oxidation complex, alpha subunit"/>
    <property type="match status" value="1"/>
</dbReference>
<gene>
    <name evidence="9" type="ORF">MFMK1_002680</name>
</gene>
<comment type="similarity">
    <text evidence="2">Belongs to the 3-hydroxyacyl-CoA dehydrogenase family.</text>
</comment>
<evidence type="ECO:0000259" key="8">
    <source>
        <dbReference type="Pfam" id="PF02737"/>
    </source>
</evidence>
<evidence type="ECO:0000313" key="10">
    <source>
        <dbReference type="Proteomes" id="UP001329915"/>
    </source>
</evidence>
<dbReference type="InterPro" id="IPR006180">
    <property type="entry name" value="3-OHacyl-CoA_DH_CS"/>
</dbReference>
<dbReference type="Pfam" id="PF02737">
    <property type="entry name" value="3HCDH_N"/>
    <property type="match status" value="1"/>
</dbReference>
<dbReference type="GO" id="GO:0070403">
    <property type="term" value="F:NAD+ binding"/>
    <property type="evidence" value="ECO:0007669"/>
    <property type="project" value="InterPro"/>
</dbReference>
<dbReference type="InterPro" id="IPR036291">
    <property type="entry name" value="NAD(P)-bd_dom_sf"/>
</dbReference>
<evidence type="ECO:0000256" key="2">
    <source>
        <dbReference type="ARBA" id="ARBA00009463"/>
    </source>
</evidence>
<feature type="binding site" evidence="6">
    <location>
        <position position="120"/>
    </location>
    <ligand>
        <name>NAD(+)</name>
        <dbReference type="ChEBI" id="CHEBI:57540"/>
    </ligand>
</feature>
<feature type="site" description="Important for catalytic activity" evidence="5">
    <location>
        <position position="141"/>
    </location>
</feature>
<dbReference type="PANTHER" id="PTHR48075:SF5">
    <property type="entry name" value="3-HYDROXYBUTYRYL-COA DEHYDROGENASE"/>
    <property type="match status" value="1"/>
</dbReference>
<reference evidence="9 10" key="1">
    <citation type="submission" date="2023-04" db="EMBL/GenBank/DDBJ databases">
        <authorList>
            <person name="Hsu D."/>
        </authorList>
    </citation>
    <scope>NUCLEOTIDE SEQUENCE [LARGE SCALE GENOMIC DNA]</scope>
    <source>
        <strain evidence="9 10">MK1</strain>
    </source>
</reference>